<name>A0A518I907_9PLAN</name>
<keyword evidence="2" id="KW-1185">Reference proteome</keyword>
<gene>
    <name evidence="1" type="ORF">Enr17x_16180</name>
</gene>
<accession>A0A518I907</accession>
<dbReference type="KEGG" id="gfm:Enr17x_16180"/>
<dbReference type="Proteomes" id="UP000318313">
    <property type="component" value="Chromosome"/>
</dbReference>
<organism evidence="1 2">
    <name type="scientific">Gimesia fumaroli</name>
    <dbReference type="NCBI Taxonomy" id="2527976"/>
    <lineage>
        <taxon>Bacteria</taxon>
        <taxon>Pseudomonadati</taxon>
        <taxon>Planctomycetota</taxon>
        <taxon>Planctomycetia</taxon>
        <taxon>Planctomycetales</taxon>
        <taxon>Planctomycetaceae</taxon>
        <taxon>Gimesia</taxon>
    </lineage>
</organism>
<dbReference type="AlphaFoldDB" id="A0A518I907"/>
<evidence type="ECO:0000313" key="2">
    <source>
        <dbReference type="Proteomes" id="UP000318313"/>
    </source>
</evidence>
<dbReference type="RefSeq" id="WP_145307480.1">
    <property type="nucleotide sequence ID" value="NZ_CP037452.1"/>
</dbReference>
<reference evidence="1 2" key="1">
    <citation type="submission" date="2019-03" db="EMBL/GenBank/DDBJ databases">
        <title>Deep-cultivation of Planctomycetes and their phenomic and genomic characterization uncovers novel biology.</title>
        <authorList>
            <person name="Wiegand S."/>
            <person name="Jogler M."/>
            <person name="Boedeker C."/>
            <person name="Pinto D."/>
            <person name="Vollmers J."/>
            <person name="Rivas-Marin E."/>
            <person name="Kohn T."/>
            <person name="Peeters S.H."/>
            <person name="Heuer A."/>
            <person name="Rast P."/>
            <person name="Oberbeckmann S."/>
            <person name="Bunk B."/>
            <person name="Jeske O."/>
            <person name="Meyerdierks A."/>
            <person name="Storesund J.E."/>
            <person name="Kallscheuer N."/>
            <person name="Luecker S."/>
            <person name="Lage O.M."/>
            <person name="Pohl T."/>
            <person name="Merkel B.J."/>
            <person name="Hornburger P."/>
            <person name="Mueller R.-W."/>
            <person name="Bruemmer F."/>
            <person name="Labrenz M."/>
            <person name="Spormann A.M."/>
            <person name="Op den Camp H."/>
            <person name="Overmann J."/>
            <person name="Amann R."/>
            <person name="Jetten M.S.M."/>
            <person name="Mascher T."/>
            <person name="Medema M.H."/>
            <person name="Devos D.P."/>
            <person name="Kaster A.-K."/>
            <person name="Ovreas L."/>
            <person name="Rohde M."/>
            <person name="Galperin M.Y."/>
            <person name="Jogler C."/>
        </authorList>
    </citation>
    <scope>NUCLEOTIDE SEQUENCE [LARGE SCALE GENOMIC DNA]</scope>
    <source>
        <strain evidence="1 2">Enr17</strain>
    </source>
</reference>
<protein>
    <submittedName>
        <fullName evidence="1">Uncharacterized protein</fullName>
    </submittedName>
</protein>
<dbReference type="EMBL" id="CP037452">
    <property type="protein sequence ID" value="QDV49598.1"/>
    <property type="molecule type" value="Genomic_DNA"/>
</dbReference>
<evidence type="ECO:0000313" key="1">
    <source>
        <dbReference type="EMBL" id="QDV49598.1"/>
    </source>
</evidence>
<sequence>MRFSSDRSSLTIMYKDFQERDVLFKYLKSQMNGTEHWSENIRLKRVTLSYPHNYSVRSIQDGIEIMKLRERVDQLEFIVCDIWTTFYGEGLEVANYHLNGDLEPMDEFFHSSDWSIDGLRIESEETAVACAEQVAGCLTRDGDG</sequence>
<proteinExistence type="predicted"/>